<feature type="region of interest" description="Disordered" evidence="1">
    <location>
        <begin position="1"/>
        <end position="57"/>
    </location>
</feature>
<reference evidence="3" key="1">
    <citation type="submission" date="2018-06" db="EMBL/GenBank/DDBJ databases">
        <authorList>
            <person name="Zhirakovskaya E."/>
        </authorList>
    </citation>
    <scope>NUCLEOTIDE SEQUENCE</scope>
</reference>
<accession>A0A3B1BWH8</accession>
<feature type="domain" description="PSP1 C-terminal" evidence="2">
    <location>
        <begin position="124"/>
        <end position="209"/>
    </location>
</feature>
<name>A0A3B1BWH8_9ZZZZ</name>
<feature type="compositionally biased region" description="Basic and acidic residues" evidence="1">
    <location>
        <begin position="352"/>
        <end position="363"/>
    </location>
</feature>
<feature type="region of interest" description="Disordered" evidence="1">
    <location>
        <begin position="320"/>
        <end position="482"/>
    </location>
</feature>
<evidence type="ECO:0000313" key="3">
    <source>
        <dbReference type="EMBL" id="VAX20142.1"/>
    </source>
</evidence>
<dbReference type="PANTHER" id="PTHR43830:SF3">
    <property type="entry name" value="PROTEIN PSP1"/>
    <property type="match status" value="1"/>
</dbReference>
<feature type="compositionally biased region" description="Basic and acidic residues" evidence="1">
    <location>
        <begin position="370"/>
        <end position="397"/>
    </location>
</feature>
<sequence>MNELNEGPPKAPRDKSHNMSEGSMAHDSGGAEASASSDPSSGTATTANSQSPCPMANKENSTVEYVYGIRSPEGGKINDYYWNDVRLKVGQRCVAENEYGEFLGTVEFTRHPIMVMSCKRKKIGKIVRSATDADLEKYKSLAKKEKTARGFCREKIQDRELPMSLTRVHYIFDGSKAIFFFTAESRVDFRELVKDLVTYTRVKVEMRQIGVRDEARMLGGCGPCGTELCCSSFMSDFLPVSIKMAKNQNLSLNPTKISGVCGRLMCCLAFENSHYVELQKHSPKMGKSVITPDGSVGRVCHLNLIKEKATVIFDDDSKQEFSTRELTRNIGGQPARTAPKPAPGRTPSPARTPDRGGRQDKSSKTQYPAKKTDRQKPADETRGKERIDAAVKDEGETKRRRRRRRRKRMPGPSEESRSSTDAKAQSTDKPALSPAPPPRAEQKNTSSGDSGGDASQRFRRRKPRSRDRSRKRRRDPGSEDKK</sequence>
<evidence type="ECO:0000259" key="2">
    <source>
        <dbReference type="PROSITE" id="PS51411"/>
    </source>
</evidence>
<gene>
    <name evidence="3" type="ORF">MNBD_NITROSPINAE02-1220</name>
</gene>
<dbReference type="InterPro" id="IPR047767">
    <property type="entry name" value="PSP1-like"/>
</dbReference>
<feature type="compositionally biased region" description="Low complexity" evidence="1">
    <location>
        <begin position="25"/>
        <end position="47"/>
    </location>
</feature>
<dbReference type="AlphaFoldDB" id="A0A3B1BWH8"/>
<dbReference type="InterPro" id="IPR007557">
    <property type="entry name" value="PSP1_C"/>
</dbReference>
<feature type="compositionally biased region" description="Polar residues" evidence="1">
    <location>
        <begin position="48"/>
        <end position="57"/>
    </location>
</feature>
<proteinExistence type="predicted"/>
<dbReference type="GO" id="GO:0005737">
    <property type="term" value="C:cytoplasm"/>
    <property type="evidence" value="ECO:0007669"/>
    <property type="project" value="TreeGrafter"/>
</dbReference>
<evidence type="ECO:0000256" key="1">
    <source>
        <dbReference type="SAM" id="MobiDB-lite"/>
    </source>
</evidence>
<protein>
    <submittedName>
        <fullName evidence="3">Stage 0 sporulation protein YaaT</fullName>
    </submittedName>
</protein>
<dbReference type="PROSITE" id="PS51411">
    <property type="entry name" value="PSP1_C"/>
    <property type="match status" value="1"/>
</dbReference>
<feature type="compositionally biased region" description="Basic residues" evidence="1">
    <location>
        <begin position="457"/>
        <end position="474"/>
    </location>
</feature>
<dbReference type="EMBL" id="UOGE01000052">
    <property type="protein sequence ID" value="VAX20142.1"/>
    <property type="molecule type" value="Genomic_DNA"/>
</dbReference>
<dbReference type="PANTHER" id="PTHR43830">
    <property type="entry name" value="PROTEIN PSP1"/>
    <property type="match status" value="1"/>
</dbReference>
<organism evidence="3">
    <name type="scientific">hydrothermal vent metagenome</name>
    <dbReference type="NCBI Taxonomy" id="652676"/>
    <lineage>
        <taxon>unclassified sequences</taxon>
        <taxon>metagenomes</taxon>
        <taxon>ecological metagenomes</taxon>
    </lineage>
</organism>
<feature type="compositionally biased region" description="Basic residues" evidence="1">
    <location>
        <begin position="398"/>
        <end position="409"/>
    </location>
</feature>
<dbReference type="NCBIfam" id="NF041131">
    <property type="entry name" value="RicT_YaaT_fam"/>
    <property type="match status" value="1"/>
</dbReference>
<dbReference type="Pfam" id="PF04468">
    <property type="entry name" value="PSP1"/>
    <property type="match status" value="1"/>
</dbReference>